<dbReference type="EMBL" id="CP007793">
    <property type="protein sequence ID" value="AIB12825.1"/>
    <property type="molecule type" value="Genomic_DNA"/>
</dbReference>
<name>A0A060DJ55_9PROT</name>
<evidence type="ECO:0000256" key="2">
    <source>
        <dbReference type="SAM" id="Phobius"/>
    </source>
</evidence>
<gene>
    <name evidence="3" type="ORF">ABAZ39_12665</name>
    <name evidence="4" type="ORF">C1S70_17400</name>
</gene>
<feature type="transmembrane region" description="Helical" evidence="2">
    <location>
        <begin position="90"/>
        <end position="109"/>
    </location>
</feature>
<organism evidence="3 5">
    <name type="scientific">Azospirillum argentinense</name>
    <dbReference type="NCBI Taxonomy" id="2970906"/>
    <lineage>
        <taxon>Bacteria</taxon>
        <taxon>Pseudomonadati</taxon>
        <taxon>Pseudomonadota</taxon>
        <taxon>Alphaproteobacteria</taxon>
        <taxon>Rhodospirillales</taxon>
        <taxon>Azospirillaceae</taxon>
        <taxon>Azospirillum</taxon>
    </lineage>
</organism>
<keyword evidence="2" id="KW-0472">Membrane</keyword>
<proteinExistence type="predicted"/>
<dbReference type="Proteomes" id="UP000236268">
    <property type="component" value="Unassembled WGS sequence"/>
</dbReference>
<accession>A0A2K1FYG0</accession>
<evidence type="ECO:0000313" key="5">
    <source>
        <dbReference type="Proteomes" id="UP000027186"/>
    </source>
</evidence>
<evidence type="ECO:0000313" key="4">
    <source>
        <dbReference type="EMBL" id="PNQ97590.1"/>
    </source>
</evidence>
<evidence type="ECO:0000313" key="3">
    <source>
        <dbReference type="EMBL" id="AIB12825.1"/>
    </source>
</evidence>
<reference evidence="3 5" key="1">
    <citation type="journal article" date="2014" name="Genome Announc.">
        <title>Complete Genome Sequence of the Model Rhizosphere Strain Azospirillum brasilense Az39, Successfully Applied in Agriculture.</title>
        <authorList>
            <person name="Rivera D."/>
            <person name="Revale S."/>
            <person name="Molina R."/>
            <person name="Gualpa J."/>
            <person name="Puente M."/>
            <person name="Maroniche G."/>
            <person name="Paris G."/>
            <person name="Baker D."/>
            <person name="Clavijo B."/>
            <person name="McLay K."/>
            <person name="Spaepen S."/>
            <person name="Perticari A."/>
            <person name="Vazquez M."/>
            <person name="Wisniewski-Dye F."/>
            <person name="Watkins C."/>
            <person name="Martinez-Abarca F."/>
            <person name="Vanderleyden J."/>
            <person name="Cassan F."/>
        </authorList>
    </citation>
    <scope>NUCLEOTIDE SEQUENCE [LARGE SCALE GENOMIC DNA]</scope>
    <source>
        <strain evidence="3 5">Az39</strain>
    </source>
</reference>
<evidence type="ECO:0000256" key="1">
    <source>
        <dbReference type="SAM" id="MobiDB-lite"/>
    </source>
</evidence>
<dbReference type="KEGG" id="abq:ABAZ39_12665"/>
<dbReference type="EMBL" id="POWG01000018">
    <property type="protein sequence ID" value="PNQ97590.1"/>
    <property type="molecule type" value="Genomic_DNA"/>
</dbReference>
<keyword evidence="2" id="KW-1133">Transmembrane helix</keyword>
<evidence type="ECO:0000313" key="6">
    <source>
        <dbReference type="Proteomes" id="UP000236268"/>
    </source>
</evidence>
<feature type="compositionally biased region" description="Polar residues" evidence="1">
    <location>
        <begin position="13"/>
        <end position="25"/>
    </location>
</feature>
<keyword evidence="2" id="KW-0812">Transmembrane</keyword>
<reference evidence="4 6" key="2">
    <citation type="submission" date="2018-01" db="EMBL/GenBank/DDBJ databases">
        <title>Whole genome sequence of Azospirillum brasilense REC3 isolated from strawberry roots.</title>
        <authorList>
            <person name="Fontana C.A."/>
            <person name="Salazar S.M."/>
            <person name="Bassi D."/>
            <person name="Puglisi E."/>
            <person name="Lovaisa N.C."/>
            <person name="Toffoli L.M."/>
            <person name="Pedraza R."/>
            <person name="Cocconcelli P.S."/>
        </authorList>
    </citation>
    <scope>NUCLEOTIDE SEQUENCE [LARGE SCALE GENOMIC DNA]</scope>
    <source>
        <strain evidence="4 6">REC3</strain>
    </source>
</reference>
<sequence length="132" mass="13852">MTAVTATDPPGATASQTAAPNTGSPPANGAGLPVPTTPTPNDPPDDPPPVERGWGGWTRGYGRRGSALRQKLATHLAARRRKRRAWARDVARIVLVVSILALAVLAVEIGRKAVVVLNRADLGAVHLFGQRD</sequence>
<feature type="region of interest" description="Disordered" evidence="1">
    <location>
        <begin position="1"/>
        <end position="62"/>
    </location>
</feature>
<dbReference type="Proteomes" id="UP000027186">
    <property type="component" value="Chromosome"/>
</dbReference>
<dbReference type="AlphaFoldDB" id="A0A060DJ55"/>
<protein>
    <submittedName>
        <fullName evidence="3">Uncharacterized protein</fullName>
    </submittedName>
</protein>
<accession>A0A060DJ55</accession>